<keyword evidence="5" id="KW-1133">Transmembrane helix</keyword>
<dbReference type="AlphaFoldDB" id="A0A318SK43"/>
<evidence type="ECO:0000256" key="2">
    <source>
        <dbReference type="ARBA" id="ARBA00022481"/>
    </source>
</evidence>
<dbReference type="SMART" id="SM00283">
    <property type="entry name" value="MA"/>
    <property type="match status" value="1"/>
</dbReference>
<feature type="domain" description="Methyl-accepting transducer" evidence="6">
    <location>
        <begin position="273"/>
        <end position="502"/>
    </location>
</feature>
<protein>
    <submittedName>
        <fullName evidence="7">Methyl-accepting chemotaxis protein</fullName>
    </submittedName>
</protein>
<evidence type="ECO:0000256" key="5">
    <source>
        <dbReference type="SAM" id="Phobius"/>
    </source>
</evidence>
<dbReference type="InterPro" id="IPR047347">
    <property type="entry name" value="YvaQ-like_sensor"/>
</dbReference>
<feature type="transmembrane region" description="Helical" evidence="5">
    <location>
        <begin position="12"/>
        <end position="32"/>
    </location>
</feature>
<dbReference type="InterPro" id="IPR051310">
    <property type="entry name" value="MCP_chemotaxis"/>
</dbReference>
<proteinExistence type="inferred from homology"/>
<dbReference type="InterPro" id="IPR024478">
    <property type="entry name" value="HlyB_4HB_MCP"/>
</dbReference>
<evidence type="ECO:0000256" key="1">
    <source>
        <dbReference type="ARBA" id="ARBA00004370"/>
    </source>
</evidence>
<reference evidence="7 8" key="1">
    <citation type="submission" date="2018-06" db="EMBL/GenBank/DDBJ databases">
        <title>Genomic Encyclopedia of Type Strains, Phase III (KMG-III): the genomes of soil and plant-associated and newly described type strains.</title>
        <authorList>
            <person name="Whitman W."/>
        </authorList>
    </citation>
    <scope>NUCLEOTIDE SEQUENCE [LARGE SCALE GENOMIC DNA]</scope>
    <source>
        <strain evidence="7 8">CECT 7646</strain>
    </source>
</reference>
<sequence length="539" mass="55735">MVADKQIKVSTRIGLGYGIALVLCFAGFIFAASTMRSLARNVDVVASDRLAKVAQLQQMRNNFNAQGHQVRNILISDDRAFQDAELKKIVNIKSLNGDIVTKLRATEQDADAIALLKSVAEFSQPFYQAIDRTVALAYEGKAPEAREQLIGEMRNRQMPLFKAVDDSLILQMDSSRQLATAAIADAGAAAWGMLLIGLVVAVAAVVVCLWTARWITRALGSEPAALGAAVRRFADGDLSAAPGAGAAVPGSVLAAIGTMQANWARIVGQVRASSDSIATGSAQIAMGNADLNQRTEEQAGSLQQTASSMEQVGATVRHSADTAGEASRLAADAAAAAARGSELVGHAVLSMQGIADSSKKIGDIIGVIDGIAFQTNILALNAAVEAARAGEQGRGFAVVASEVRSLAGRSADAAKEIKSLIQASVLKVEDGLREVNDAGASMAGIVSQAQGVDRMITEISTAAVQQSRGIVQIGEAVDQLDRMTQQNAALVEESAAAADSLRRQAASLASVVSAFKLDTGAGTAGYEDGVGGVVLLPAA</sequence>
<keyword evidence="5" id="KW-0812">Transmembrane</keyword>
<keyword evidence="2" id="KW-0488">Methylation</keyword>
<feature type="transmembrane region" description="Helical" evidence="5">
    <location>
        <begin position="188"/>
        <end position="212"/>
    </location>
</feature>
<keyword evidence="4" id="KW-0807">Transducer</keyword>
<evidence type="ECO:0000313" key="7">
    <source>
        <dbReference type="EMBL" id="PYE76334.1"/>
    </source>
</evidence>
<comment type="caution">
    <text evidence="7">The sequence shown here is derived from an EMBL/GenBank/DDBJ whole genome shotgun (WGS) entry which is preliminary data.</text>
</comment>
<dbReference type="EMBL" id="QJTC01000013">
    <property type="protein sequence ID" value="PYE76334.1"/>
    <property type="molecule type" value="Genomic_DNA"/>
</dbReference>
<dbReference type="GO" id="GO:0004888">
    <property type="term" value="F:transmembrane signaling receptor activity"/>
    <property type="evidence" value="ECO:0007669"/>
    <property type="project" value="InterPro"/>
</dbReference>
<dbReference type="SUPFAM" id="SSF58104">
    <property type="entry name" value="Methyl-accepting chemotaxis protein (MCP) signaling domain"/>
    <property type="match status" value="1"/>
</dbReference>
<dbReference type="OrthoDB" id="5441488at2"/>
<dbReference type="Pfam" id="PF00015">
    <property type="entry name" value="MCPsignal"/>
    <property type="match status" value="1"/>
</dbReference>
<dbReference type="GO" id="GO:0005886">
    <property type="term" value="C:plasma membrane"/>
    <property type="evidence" value="ECO:0007669"/>
    <property type="project" value="TreeGrafter"/>
</dbReference>
<organism evidence="7 8">
    <name type="scientific">Xylophilus ampelinus</name>
    <dbReference type="NCBI Taxonomy" id="54067"/>
    <lineage>
        <taxon>Bacteria</taxon>
        <taxon>Pseudomonadati</taxon>
        <taxon>Pseudomonadota</taxon>
        <taxon>Betaproteobacteria</taxon>
        <taxon>Burkholderiales</taxon>
        <taxon>Xylophilus</taxon>
    </lineage>
</organism>
<dbReference type="Proteomes" id="UP000247540">
    <property type="component" value="Unassembled WGS sequence"/>
</dbReference>
<keyword evidence="8" id="KW-1185">Reference proteome</keyword>
<dbReference type="CDD" id="cd19411">
    <property type="entry name" value="MCP2201-like_sensor"/>
    <property type="match status" value="1"/>
</dbReference>
<name>A0A318SK43_9BURK</name>
<accession>A0A318SK43</accession>
<dbReference type="CDD" id="cd11386">
    <property type="entry name" value="MCP_signal"/>
    <property type="match status" value="1"/>
</dbReference>
<dbReference type="PRINTS" id="PR00260">
    <property type="entry name" value="CHEMTRNSDUCR"/>
</dbReference>
<dbReference type="InterPro" id="IPR004089">
    <property type="entry name" value="MCPsignal_dom"/>
</dbReference>
<comment type="subcellular location">
    <subcellularLocation>
        <location evidence="1">Membrane</location>
    </subcellularLocation>
</comment>
<evidence type="ECO:0000256" key="4">
    <source>
        <dbReference type="PROSITE-ProRule" id="PRU00284"/>
    </source>
</evidence>
<evidence type="ECO:0000313" key="8">
    <source>
        <dbReference type="Proteomes" id="UP000247540"/>
    </source>
</evidence>
<evidence type="ECO:0000256" key="3">
    <source>
        <dbReference type="ARBA" id="ARBA00029447"/>
    </source>
</evidence>
<dbReference type="GO" id="GO:0006935">
    <property type="term" value="P:chemotaxis"/>
    <property type="evidence" value="ECO:0007669"/>
    <property type="project" value="InterPro"/>
</dbReference>
<dbReference type="PROSITE" id="PS50111">
    <property type="entry name" value="CHEMOTAXIS_TRANSDUC_2"/>
    <property type="match status" value="1"/>
</dbReference>
<dbReference type="RefSeq" id="WP_110465819.1">
    <property type="nucleotide sequence ID" value="NZ_JAMOFZ010000013.1"/>
</dbReference>
<dbReference type="FunFam" id="1.10.287.950:FF:000001">
    <property type="entry name" value="Methyl-accepting chemotaxis sensory transducer"/>
    <property type="match status" value="1"/>
</dbReference>
<dbReference type="PANTHER" id="PTHR43531">
    <property type="entry name" value="PROTEIN ICFG"/>
    <property type="match status" value="1"/>
</dbReference>
<gene>
    <name evidence="7" type="ORF">DFQ15_11322</name>
</gene>
<dbReference type="InterPro" id="IPR004090">
    <property type="entry name" value="Chemotax_Me-accpt_rcpt"/>
</dbReference>
<keyword evidence="5" id="KW-0472">Membrane</keyword>
<dbReference type="PANTHER" id="PTHR43531:SF14">
    <property type="entry name" value="METHYL-ACCEPTING CHEMOTAXIS PROTEIN I-RELATED"/>
    <property type="match status" value="1"/>
</dbReference>
<evidence type="ECO:0000259" key="6">
    <source>
        <dbReference type="PROSITE" id="PS50111"/>
    </source>
</evidence>
<dbReference type="Gene3D" id="1.10.287.950">
    <property type="entry name" value="Methyl-accepting chemotaxis protein"/>
    <property type="match status" value="1"/>
</dbReference>
<dbReference type="GO" id="GO:0007165">
    <property type="term" value="P:signal transduction"/>
    <property type="evidence" value="ECO:0007669"/>
    <property type="project" value="UniProtKB-KW"/>
</dbReference>
<dbReference type="Pfam" id="PF12729">
    <property type="entry name" value="4HB_MCP_1"/>
    <property type="match status" value="1"/>
</dbReference>
<comment type="similarity">
    <text evidence="3">Belongs to the methyl-accepting chemotaxis (MCP) protein family.</text>
</comment>